<protein>
    <submittedName>
        <fullName evidence="1">Uncharacterized protein</fullName>
    </submittedName>
</protein>
<name>A0A5Q4Z993_9BURK</name>
<reference evidence="1 2" key="1">
    <citation type="submission" date="2019-08" db="EMBL/GenBank/DDBJ databases">
        <authorList>
            <person name="Herpell B J."/>
        </authorList>
    </citation>
    <scope>NUCLEOTIDE SEQUENCE [LARGE SCALE GENOMIC DNA]</scope>
    <source>
        <strain evidence="2">Msb3</strain>
        <plasmid evidence="1 2">pI</plasmid>
    </source>
</reference>
<dbReference type="EMBL" id="LR699555">
    <property type="protein sequence ID" value="VVD30919.1"/>
    <property type="molecule type" value="Genomic_DNA"/>
</dbReference>
<gene>
    <name evidence="1" type="ORF">PDMSB3_0083</name>
</gene>
<evidence type="ECO:0000313" key="1">
    <source>
        <dbReference type="EMBL" id="VVD30919.1"/>
    </source>
</evidence>
<proteinExistence type="predicted"/>
<keyword evidence="1" id="KW-0614">Plasmid</keyword>
<geneLocation type="plasmid" evidence="1 2">
    <name>pI</name>
</geneLocation>
<sequence>MTAYEMRKLVRQGCWERQKGKYRVTAGDAPEYDRPESWRREVGTNRADWHLKDSRGKIHGYRF</sequence>
<accession>A0A5Q4Z993</accession>
<dbReference type="KEGG" id="pdio:PDMSB3_0083.2"/>
<dbReference type="AlphaFoldDB" id="A0A5Q4Z993"/>
<keyword evidence="2" id="KW-1185">Reference proteome</keyword>
<evidence type="ECO:0000313" key="2">
    <source>
        <dbReference type="Proteomes" id="UP000325811"/>
    </source>
</evidence>
<organism evidence="1 2">
    <name type="scientific">Paraburkholderia dioscoreae</name>
    <dbReference type="NCBI Taxonomy" id="2604047"/>
    <lineage>
        <taxon>Bacteria</taxon>
        <taxon>Pseudomonadati</taxon>
        <taxon>Pseudomonadota</taxon>
        <taxon>Betaproteobacteria</taxon>
        <taxon>Burkholderiales</taxon>
        <taxon>Burkholderiaceae</taxon>
        <taxon>Paraburkholderia</taxon>
    </lineage>
</organism>
<dbReference type="Proteomes" id="UP000325811">
    <property type="component" value="Plasmid pI"/>
</dbReference>